<keyword evidence="4" id="KW-0227">DNA damage</keyword>
<keyword evidence="11" id="KW-0539">Nucleus</keyword>
<keyword evidence="3" id="KW-0547">Nucleotide-binding</keyword>
<evidence type="ECO:0000313" key="14">
    <source>
        <dbReference type="Ensembl" id="ENSPSTP00000002552.1"/>
    </source>
</evidence>
<name>A0A8C9ELL3_PAVCR</name>
<evidence type="ECO:0000256" key="2">
    <source>
        <dbReference type="ARBA" id="ARBA00007726"/>
    </source>
</evidence>
<dbReference type="GO" id="GO:0000723">
    <property type="term" value="P:telomere maintenance"/>
    <property type="evidence" value="ECO:0007669"/>
    <property type="project" value="InterPro"/>
</dbReference>
<dbReference type="SMART" id="SM00559">
    <property type="entry name" value="Ku78"/>
    <property type="match status" value="1"/>
</dbReference>
<keyword evidence="8" id="KW-0238">DNA-binding</keyword>
<protein>
    <submittedName>
        <fullName evidence="14">X-ray repair cross complementing 5</fullName>
    </submittedName>
</protein>
<dbReference type="InterPro" id="IPR016194">
    <property type="entry name" value="SPOC-like_C_dom_sf"/>
</dbReference>
<dbReference type="Gene3D" id="1.25.40.240">
    <property type="entry name" value="Ku, C-terminal domain"/>
    <property type="match status" value="1"/>
</dbReference>
<dbReference type="Pfam" id="PF03731">
    <property type="entry name" value="Ku_N"/>
    <property type="match status" value="1"/>
</dbReference>
<keyword evidence="12" id="KW-0732">Signal</keyword>
<evidence type="ECO:0000313" key="15">
    <source>
        <dbReference type="Proteomes" id="UP000694428"/>
    </source>
</evidence>
<dbReference type="GO" id="GO:0005524">
    <property type="term" value="F:ATP binding"/>
    <property type="evidence" value="ECO:0007669"/>
    <property type="project" value="UniProtKB-KW"/>
</dbReference>
<dbReference type="InterPro" id="IPR024193">
    <property type="entry name" value="Ku80"/>
</dbReference>
<dbReference type="GO" id="GO:0003684">
    <property type="term" value="F:damaged DNA binding"/>
    <property type="evidence" value="ECO:0007669"/>
    <property type="project" value="InterPro"/>
</dbReference>
<evidence type="ECO:0000256" key="5">
    <source>
        <dbReference type="ARBA" id="ARBA00022801"/>
    </source>
</evidence>
<evidence type="ECO:0000256" key="12">
    <source>
        <dbReference type="SAM" id="SignalP"/>
    </source>
</evidence>
<keyword evidence="6" id="KW-0347">Helicase</keyword>
<dbReference type="Pfam" id="PF03730">
    <property type="entry name" value="Ku_C"/>
    <property type="match status" value="1"/>
</dbReference>
<proteinExistence type="inferred from homology"/>
<dbReference type="CDD" id="cd00873">
    <property type="entry name" value="KU80"/>
    <property type="match status" value="1"/>
</dbReference>
<dbReference type="Gene3D" id="3.40.50.410">
    <property type="entry name" value="von Willebrand factor, type A domain"/>
    <property type="match status" value="1"/>
</dbReference>
<dbReference type="GO" id="GO:0043564">
    <property type="term" value="C:Ku70:Ku80 complex"/>
    <property type="evidence" value="ECO:0007669"/>
    <property type="project" value="InterPro"/>
</dbReference>
<dbReference type="GO" id="GO:0003678">
    <property type="term" value="F:DNA helicase activity"/>
    <property type="evidence" value="ECO:0007669"/>
    <property type="project" value="InterPro"/>
</dbReference>
<dbReference type="Gene3D" id="1.10.1600.10">
    <property type="match status" value="1"/>
</dbReference>
<dbReference type="Ensembl" id="ENSPSTT00000002680.1">
    <property type="protein sequence ID" value="ENSPSTP00000002552.1"/>
    <property type="gene ID" value="ENSPSTG00000001896.1"/>
</dbReference>
<dbReference type="GO" id="GO:0006310">
    <property type="term" value="P:DNA recombination"/>
    <property type="evidence" value="ECO:0007669"/>
    <property type="project" value="UniProtKB-KW"/>
</dbReference>
<dbReference type="Proteomes" id="UP000694428">
    <property type="component" value="Unplaced"/>
</dbReference>
<evidence type="ECO:0000256" key="9">
    <source>
        <dbReference type="ARBA" id="ARBA00023172"/>
    </source>
</evidence>
<comment type="subcellular location">
    <subcellularLocation>
        <location evidence="1">Nucleus</location>
    </subcellularLocation>
</comment>
<dbReference type="InterPro" id="IPR006164">
    <property type="entry name" value="DNA_bd_Ku70/Ku80"/>
</dbReference>
<evidence type="ECO:0000259" key="13">
    <source>
        <dbReference type="SMART" id="SM00559"/>
    </source>
</evidence>
<dbReference type="AlphaFoldDB" id="A0A8C9ELL3"/>
<keyword evidence="10" id="KW-0234">DNA repair</keyword>
<dbReference type="InterPro" id="IPR005160">
    <property type="entry name" value="Ku_C"/>
</dbReference>
<dbReference type="InterPro" id="IPR036494">
    <property type="entry name" value="Ku_C_sf"/>
</dbReference>
<evidence type="ECO:0000256" key="4">
    <source>
        <dbReference type="ARBA" id="ARBA00022763"/>
    </source>
</evidence>
<dbReference type="PANTHER" id="PTHR12604">
    <property type="entry name" value="KU AUTOANTIGEN DNA HELICASE"/>
    <property type="match status" value="1"/>
</dbReference>
<feature type="domain" description="Ku" evidence="13">
    <location>
        <begin position="227"/>
        <end position="354"/>
    </location>
</feature>
<dbReference type="InterPro" id="IPR036465">
    <property type="entry name" value="vWFA_dom_sf"/>
</dbReference>
<dbReference type="GO" id="GO:0003690">
    <property type="term" value="F:double-stranded DNA binding"/>
    <property type="evidence" value="ECO:0007669"/>
    <property type="project" value="TreeGrafter"/>
</dbReference>
<sequence length="593" mass="67332">GAWGSCASAIVLCLDVGITMSSSAPGEESSLEQAKKVITKFLQRQVFAESKDEVALVLFGTDGTKNDLASRDQYQNITVHRSLMLPDFDLLGDIQNMIQLGSQQADCILLEKSGSQRCEVGSGLLLKQLSCLSSFKKSAVQIHFRRILCFPCIVCNILLQFTKEFITVFLIPLFRESLERLAMFKKIERRPVPWQCLLTIGSNLSIRIVAYKAVKEKVKKIWTVVDAKTLRKEDVQRETVYCLNDDDETEIQKDDTIQGMTSLCASWRQTRDNGCLTSDSKDDENAAVAFSALVQALDELNVVAIVRYAYDRRCNPQIGVAFPCIKDTYECLFYVQLPYMEDVRQYMFSSLKNNKKCTPTGKRILSWGFVDSLSKLFLSLNCFLQCLQHKAFHPNEPLPPIEQHLLEMLEMPRVVKERCKAPLEKVKALFRLKDAGKKKEEKTAQDIFKDDEDGLNAKRRKIEDEEDSFSIMKLAEGNVTSVSKVLKPFLSKGNINFSKLSQQLINRIDQFLENRSSQYYMKGIDCIRVFRGEAVKLSKVQCFNDFLQALKSKVEDKALADFWEIVVQDRISLITKDEAEGSSVTSEEAEKVS</sequence>
<evidence type="ECO:0000256" key="6">
    <source>
        <dbReference type="ARBA" id="ARBA00022806"/>
    </source>
</evidence>
<reference evidence="14" key="1">
    <citation type="submission" date="2025-08" db="UniProtKB">
        <authorList>
            <consortium name="Ensembl"/>
        </authorList>
    </citation>
    <scope>IDENTIFICATION</scope>
</reference>
<dbReference type="Pfam" id="PF08785">
    <property type="entry name" value="Ku_PK_bind"/>
    <property type="match status" value="1"/>
</dbReference>
<evidence type="ECO:0000256" key="10">
    <source>
        <dbReference type="ARBA" id="ARBA00023204"/>
    </source>
</evidence>
<organism evidence="14 15">
    <name type="scientific">Pavo cristatus</name>
    <name type="common">Indian peafowl</name>
    <name type="synonym">Blue peafowl</name>
    <dbReference type="NCBI Taxonomy" id="9049"/>
    <lineage>
        <taxon>Eukaryota</taxon>
        <taxon>Metazoa</taxon>
        <taxon>Chordata</taxon>
        <taxon>Craniata</taxon>
        <taxon>Vertebrata</taxon>
        <taxon>Euteleostomi</taxon>
        <taxon>Archelosauria</taxon>
        <taxon>Archosauria</taxon>
        <taxon>Dinosauria</taxon>
        <taxon>Saurischia</taxon>
        <taxon>Theropoda</taxon>
        <taxon>Coelurosauria</taxon>
        <taxon>Aves</taxon>
        <taxon>Neognathae</taxon>
        <taxon>Galloanserae</taxon>
        <taxon>Galliformes</taxon>
        <taxon>Phasianidae</taxon>
        <taxon>Phasianinae</taxon>
        <taxon>Pavo</taxon>
    </lineage>
</organism>
<dbReference type="InterPro" id="IPR014893">
    <property type="entry name" value="Ku_PK_bind"/>
</dbReference>
<dbReference type="PANTHER" id="PTHR12604:SF4">
    <property type="entry name" value="X-RAY REPAIR CROSS-COMPLEMENTING PROTEIN 5"/>
    <property type="match status" value="1"/>
</dbReference>
<keyword evidence="15" id="KW-1185">Reference proteome</keyword>
<dbReference type="Pfam" id="PF02735">
    <property type="entry name" value="Ku"/>
    <property type="match status" value="1"/>
</dbReference>
<evidence type="ECO:0000256" key="11">
    <source>
        <dbReference type="ARBA" id="ARBA00023242"/>
    </source>
</evidence>
<dbReference type="GO" id="GO:0042162">
    <property type="term" value="F:telomeric DNA binding"/>
    <property type="evidence" value="ECO:0007669"/>
    <property type="project" value="InterPro"/>
</dbReference>
<dbReference type="SUPFAM" id="SSF101420">
    <property type="entry name" value="C-terminal domain of Ku80"/>
    <property type="match status" value="1"/>
</dbReference>
<evidence type="ECO:0000256" key="8">
    <source>
        <dbReference type="ARBA" id="ARBA00023125"/>
    </source>
</evidence>
<dbReference type="Gene3D" id="2.40.290.10">
    <property type="match status" value="2"/>
</dbReference>
<keyword evidence="7" id="KW-0067">ATP-binding</keyword>
<evidence type="ECO:0000256" key="7">
    <source>
        <dbReference type="ARBA" id="ARBA00022840"/>
    </source>
</evidence>
<accession>A0A8C9ELL3</accession>
<keyword evidence="9" id="KW-0233">DNA recombination</keyword>
<evidence type="ECO:0000256" key="1">
    <source>
        <dbReference type="ARBA" id="ARBA00004123"/>
    </source>
</evidence>
<dbReference type="InterPro" id="IPR005161">
    <property type="entry name" value="Ku_N"/>
</dbReference>
<dbReference type="GO" id="GO:0016787">
    <property type="term" value="F:hydrolase activity"/>
    <property type="evidence" value="ECO:0007669"/>
    <property type="project" value="UniProtKB-KW"/>
</dbReference>
<keyword evidence="5" id="KW-0378">Hydrolase</keyword>
<dbReference type="GO" id="GO:0006303">
    <property type="term" value="P:double-strand break repair via nonhomologous end joining"/>
    <property type="evidence" value="ECO:0007669"/>
    <property type="project" value="InterPro"/>
</dbReference>
<feature type="signal peptide" evidence="12">
    <location>
        <begin position="1"/>
        <end position="21"/>
    </location>
</feature>
<dbReference type="SUPFAM" id="SSF100939">
    <property type="entry name" value="SPOC domain-like"/>
    <property type="match status" value="1"/>
</dbReference>
<evidence type="ECO:0000256" key="3">
    <source>
        <dbReference type="ARBA" id="ARBA00022741"/>
    </source>
</evidence>
<feature type="chain" id="PRO_5034926133" evidence="12">
    <location>
        <begin position="22"/>
        <end position="593"/>
    </location>
</feature>
<comment type="similarity">
    <text evidence="2">Belongs to the ku80 family.</text>
</comment>
<dbReference type="SUPFAM" id="SSF53300">
    <property type="entry name" value="vWA-like"/>
    <property type="match status" value="1"/>
</dbReference>
<reference evidence="14" key="2">
    <citation type="submission" date="2025-09" db="UniProtKB">
        <authorList>
            <consortium name="Ensembl"/>
        </authorList>
    </citation>
    <scope>IDENTIFICATION</scope>
</reference>